<dbReference type="PANTHER" id="PTHR12899:SF3">
    <property type="entry name" value="LARGE RIBOSOMAL SUBUNIT PROTEIN UL18M"/>
    <property type="match status" value="1"/>
</dbReference>
<comment type="subunit">
    <text evidence="7">Part of the 50S ribosomal subunit; part of the 5S rRNA/L5/L18/L25 subcomplex. Contacts the 5S and 23S rRNAs.</text>
</comment>
<comment type="similarity">
    <text evidence="1 7">Belongs to the universal ribosomal protein uL18 family.</text>
</comment>
<keyword evidence="2 7" id="KW-0699">rRNA-binding</keyword>
<reference evidence="9 10" key="1">
    <citation type="submission" date="2018-02" db="EMBL/GenBank/DDBJ databases">
        <title>Comparative genomes isolates from brazilian mangrove.</title>
        <authorList>
            <person name="Araujo J.E."/>
            <person name="Taketani R.G."/>
            <person name="Silva M.C.P."/>
            <person name="Loureco M.V."/>
            <person name="Andreote F.D."/>
        </authorList>
    </citation>
    <scope>NUCLEOTIDE SEQUENCE [LARGE SCALE GENOMIC DNA]</scope>
    <source>
        <strain evidence="9 10">NAP PRIS-MGV</strain>
    </source>
</reference>
<evidence type="ECO:0000256" key="7">
    <source>
        <dbReference type="HAMAP-Rule" id="MF_01337"/>
    </source>
</evidence>
<dbReference type="OrthoDB" id="9810939at2"/>
<keyword evidence="3 7" id="KW-0694">RNA-binding</keyword>
<comment type="caution">
    <text evidence="9">The sequence shown here is derived from an EMBL/GenBank/DDBJ whole genome shotgun (WGS) entry which is preliminary data.</text>
</comment>
<evidence type="ECO:0000256" key="8">
    <source>
        <dbReference type="SAM" id="MobiDB-lite"/>
    </source>
</evidence>
<keyword evidence="4 7" id="KW-0689">Ribosomal protein</keyword>
<dbReference type="NCBIfam" id="TIGR00060">
    <property type="entry name" value="L18_bact"/>
    <property type="match status" value="1"/>
</dbReference>
<dbReference type="AlphaFoldDB" id="A0A2S8FTN4"/>
<evidence type="ECO:0000256" key="6">
    <source>
        <dbReference type="ARBA" id="ARBA00035197"/>
    </source>
</evidence>
<evidence type="ECO:0000256" key="3">
    <source>
        <dbReference type="ARBA" id="ARBA00022884"/>
    </source>
</evidence>
<dbReference type="HAMAP" id="MF_01337_B">
    <property type="entry name" value="Ribosomal_uL18_B"/>
    <property type="match status" value="1"/>
</dbReference>
<dbReference type="CDD" id="cd00432">
    <property type="entry name" value="Ribosomal_L18_L5e"/>
    <property type="match status" value="1"/>
</dbReference>
<dbReference type="GO" id="GO:0006412">
    <property type="term" value="P:translation"/>
    <property type="evidence" value="ECO:0007669"/>
    <property type="project" value="UniProtKB-UniRule"/>
</dbReference>
<dbReference type="InterPro" id="IPR005484">
    <property type="entry name" value="Ribosomal_uL18_bac/plant/anim"/>
</dbReference>
<dbReference type="FunFam" id="3.30.420.100:FF:000001">
    <property type="entry name" value="50S ribosomal protein L18"/>
    <property type="match status" value="1"/>
</dbReference>
<proteinExistence type="inferred from homology"/>
<comment type="function">
    <text evidence="7">This is one of the proteins that bind and probably mediate the attachment of the 5S RNA into the large ribosomal subunit, where it forms part of the central protuberance.</text>
</comment>
<feature type="region of interest" description="Disordered" evidence="8">
    <location>
        <begin position="1"/>
        <end position="26"/>
    </location>
</feature>
<dbReference type="GO" id="GO:0008097">
    <property type="term" value="F:5S rRNA binding"/>
    <property type="evidence" value="ECO:0007669"/>
    <property type="project" value="TreeGrafter"/>
</dbReference>
<organism evidence="9 10">
    <name type="scientific">Blastopirellula marina</name>
    <dbReference type="NCBI Taxonomy" id="124"/>
    <lineage>
        <taxon>Bacteria</taxon>
        <taxon>Pseudomonadati</taxon>
        <taxon>Planctomycetota</taxon>
        <taxon>Planctomycetia</taxon>
        <taxon>Pirellulales</taxon>
        <taxon>Pirellulaceae</taxon>
        <taxon>Blastopirellula</taxon>
    </lineage>
</organism>
<dbReference type="RefSeq" id="WP_105354649.1">
    <property type="nucleotide sequence ID" value="NZ_PUIB01000014.1"/>
</dbReference>
<dbReference type="SUPFAM" id="SSF53137">
    <property type="entry name" value="Translational machinery components"/>
    <property type="match status" value="1"/>
</dbReference>
<sequence>MNHEKFINKQRLRRRRHNRKKIRGTAERPRLNIFRSNAHIYCQLIDDERGVTLASASTRDKDLRSDAAGGNCDAAAAIGKAIAGKAAAAGVTQICFDRGHYRYIGRLAALADAAREAGLQF</sequence>
<name>A0A2S8FTN4_9BACT</name>
<evidence type="ECO:0000313" key="10">
    <source>
        <dbReference type="Proteomes" id="UP000239388"/>
    </source>
</evidence>
<evidence type="ECO:0000256" key="2">
    <source>
        <dbReference type="ARBA" id="ARBA00022730"/>
    </source>
</evidence>
<evidence type="ECO:0000256" key="4">
    <source>
        <dbReference type="ARBA" id="ARBA00022980"/>
    </source>
</evidence>
<dbReference type="InterPro" id="IPR004389">
    <property type="entry name" value="Ribosomal_uL18_bac-type"/>
</dbReference>
<evidence type="ECO:0000256" key="5">
    <source>
        <dbReference type="ARBA" id="ARBA00023274"/>
    </source>
</evidence>
<dbReference type="Proteomes" id="UP000239388">
    <property type="component" value="Unassembled WGS sequence"/>
</dbReference>
<evidence type="ECO:0000256" key="1">
    <source>
        <dbReference type="ARBA" id="ARBA00007116"/>
    </source>
</evidence>
<dbReference type="GO" id="GO:0022625">
    <property type="term" value="C:cytosolic large ribosomal subunit"/>
    <property type="evidence" value="ECO:0007669"/>
    <property type="project" value="TreeGrafter"/>
</dbReference>
<dbReference type="Gene3D" id="3.30.420.100">
    <property type="match status" value="1"/>
</dbReference>
<protein>
    <recommendedName>
        <fullName evidence="6 7">Large ribosomal subunit protein uL18</fullName>
    </recommendedName>
</protein>
<dbReference type="EMBL" id="PUIB01000014">
    <property type="protein sequence ID" value="PQO35542.1"/>
    <property type="molecule type" value="Genomic_DNA"/>
</dbReference>
<dbReference type="GO" id="GO:0003735">
    <property type="term" value="F:structural constituent of ribosome"/>
    <property type="evidence" value="ECO:0007669"/>
    <property type="project" value="InterPro"/>
</dbReference>
<accession>A0A2S8FTN4</accession>
<feature type="compositionally biased region" description="Basic residues" evidence="8">
    <location>
        <begin position="8"/>
        <end position="23"/>
    </location>
</feature>
<dbReference type="Pfam" id="PF00861">
    <property type="entry name" value="Ribosomal_L18p"/>
    <property type="match status" value="1"/>
</dbReference>
<keyword evidence="5 7" id="KW-0687">Ribonucleoprotein</keyword>
<dbReference type="InterPro" id="IPR057268">
    <property type="entry name" value="Ribosomal_L18"/>
</dbReference>
<dbReference type="PANTHER" id="PTHR12899">
    <property type="entry name" value="39S RIBOSOMAL PROTEIN L18, MITOCHONDRIAL"/>
    <property type="match status" value="1"/>
</dbReference>
<gene>
    <name evidence="7" type="primary">rplR</name>
    <name evidence="9" type="ORF">C5Y98_12920</name>
</gene>
<evidence type="ECO:0000313" key="9">
    <source>
        <dbReference type="EMBL" id="PQO35542.1"/>
    </source>
</evidence>